<proteinExistence type="predicted"/>
<dbReference type="EMBL" id="FXTG01000018">
    <property type="protein sequence ID" value="SMO93292.1"/>
    <property type="molecule type" value="Genomic_DNA"/>
</dbReference>
<keyword evidence="3" id="KW-1185">Reference proteome</keyword>
<dbReference type="InterPro" id="IPR002611">
    <property type="entry name" value="IstB_ATP-bd"/>
</dbReference>
<protein>
    <submittedName>
        <fullName evidence="2">IstB-like ATP binding protein</fullName>
    </submittedName>
</protein>
<accession>A0ABY1N614</accession>
<reference evidence="2 3" key="1">
    <citation type="submission" date="2017-05" db="EMBL/GenBank/DDBJ databases">
        <authorList>
            <person name="Varghese N."/>
            <person name="Submissions S."/>
        </authorList>
    </citation>
    <scope>NUCLEOTIDE SEQUENCE [LARGE SCALE GENOMIC DNA]</scope>
    <source>
        <strain evidence="2 3">DSM 45139</strain>
    </source>
</reference>
<comment type="caution">
    <text evidence="2">The sequence shown here is derived from an EMBL/GenBank/DDBJ whole genome shotgun (WGS) entry which is preliminary data.</text>
</comment>
<sequence length="123" mass="13209">MLGDLNVGHQLILLREVLEHPTASTYLAEADGVGPLGPRAGKTRLAVALGYRAIAGGYAVQFDPAVGWPAELQTAHAEKHPEPELREPRRCKPLRIDEAGGTRPTSVPRYCSADTRLTATSDV</sequence>
<feature type="domain" description="IstB-like ATP-binding" evidence="1">
    <location>
        <begin position="33"/>
        <end position="100"/>
    </location>
</feature>
<name>A0ABY1N614_9ACTN</name>
<evidence type="ECO:0000313" key="2">
    <source>
        <dbReference type="EMBL" id="SMO93292.1"/>
    </source>
</evidence>
<evidence type="ECO:0000313" key="3">
    <source>
        <dbReference type="Proteomes" id="UP000315460"/>
    </source>
</evidence>
<organism evidence="2 3">
    <name type="scientific">Dietzia kunjamensis subsp. schimae</name>
    <dbReference type="NCBI Taxonomy" id="498198"/>
    <lineage>
        <taxon>Bacteria</taxon>
        <taxon>Bacillati</taxon>
        <taxon>Actinomycetota</taxon>
        <taxon>Actinomycetes</taxon>
        <taxon>Mycobacteriales</taxon>
        <taxon>Dietziaceae</taxon>
        <taxon>Dietzia</taxon>
    </lineage>
</organism>
<gene>
    <name evidence="2" type="ORF">SAMN06265174_1182</name>
</gene>
<dbReference type="Pfam" id="PF01695">
    <property type="entry name" value="IstB_IS21"/>
    <property type="match status" value="1"/>
</dbReference>
<dbReference type="Proteomes" id="UP000315460">
    <property type="component" value="Unassembled WGS sequence"/>
</dbReference>
<evidence type="ECO:0000259" key="1">
    <source>
        <dbReference type="Pfam" id="PF01695"/>
    </source>
</evidence>